<dbReference type="SUPFAM" id="SSF53474">
    <property type="entry name" value="alpha/beta-Hydrolases"/>
    <property type="match status" value="1"/>
</dbReference>
<dbReference type="GO" id="GO:0005783">
    <property type="term" value="C:endoplasmic reticulum"/>
    <property type="evidence" value="ECO:0007669"/>
    <property type="project" value="UniProtKB-SubCell"/>
</dbReference>
<name>A0A2J6RH91_HYAVF</name>
<comment type="subcellular location">
    <subcellularLocation>
        <location evidence="2">Endoplasmic reticulum</location>
    </subcellularLocation>
    <subcellularLocation>
        <location evidence="3">Membrane</location>
    </subcellularLocation>
    <subcellularLocation>
        <location evidence="1">Mitochondrion</location>
    </subcellularLocation>
</comment>
<dbReference type="OrthoDB" id="5086500at2759"/>
<keyword evidence="6" id="KW-0472">Membrane</keyword>
<proteinExistence type="predicted"/>
<dbReference type="GO" id="GO:0005739">
    <property type="term" value="C:mitochondrion"/>
    <property type="evidence" value="ECO:0007669"/>
    <property type="project" value="UniProtKB-SubCell"/>
</dbReference>
<evidence type="ECO:0000256" key="5">
    <source>
        <dbReference type="ARBA" id="ARBA00023128"/>
    </source>
</evidence>
<evidence type="ECO:0000256" key="4">
    <source>
        <dbReference type="ARBA" id="ARBA00022824"/>
    </source>
</evidence>
<dbReference type="InterPro" id="IPR052374">
    <property type="entry name" value="SERAC1"/>
</dbReference>
<sequence>MRSFLRLNKEHTTQKASNSNANNGRVEWKYGLFEAVHDDGEEAIVDIYFVHGLNGDRFESFTYLGNGGTTCFWPKDLLPERLHAAGIKARIFCYGYNANTHTGRISLQSLWDHGEEFLKTVAEERYIEGKQERPIIFMAYSLGGLVVKSALNLSYLSSPQDDPISHTVF</sequence>
<evidence type="ECO:0008006" key="10">
    <source>
        <dbReference type="Google" id="ProtNLM"/>
    </source>
</evidence>
<evidence type="ECO:0000256" key="1">
    <source>
        <dbReference type="ARBA" id="ARBA00004173"/>
    </source>
</evidence>
<protein>
    <recommendedName>
        <fullName evidence="10">DUF676 domain-containing protein</fullName>
    </recommendedName>
</protein>
<dbReference type="InterPro" id="IPR029058">
    <property type="entry name" value="AB_hydrolase_fold"/>
</dbReference>
<keyword evidence="5" id="KW-0496">Mitochondrion</keyword>
<dbReference type="Gene3D" id="3.40.50.1820">
    <property type="entry name" value="alpha/beta hydrolase"/>
    <property type="match status" value="1"/>
</dbReference>
<feature type="non-terminal residue" evidence="8">
    <location>
        <position position="169"/>
    </location>
</feature>
<keyword evidence="4" id="KW-0256">Endoplasmic reticulum</keyword>
<reference evidence="8 9" key="1">
    <citation type="submission" date="2016-04" db="EMBL/GenBank/DDBJ databases">
        <title>A degradative enzymes factory behind the ericoid mycorrhizal symbiosis.</title>
        <authorList>
            <consortium name="DOE Joint Genome Institute"/>
            <person name="Martino E."/>
            <person name="Morin E."/>
            <person name="Grelet G."/>
            <person name="Kuo A."/>
            <person name="Kohler A."/>
            <person name="Daghino S."/>
            <person name="Barry K."/>
            <person name="Choi C."/>
            <person name="Cichocki N."/>
            <person name="Clum A."/>
            <person name="Copeland A."/>
            <person name="Hainaut M."/>
            <person name="Haridas S."/>
            <person name="Labutti K."/>
            <person name="Lindquist E."/>
            <person name="Lipzen A."/>
            <person name="Khouja H.-R."/>
            <person name="Murat C."/>
            <person name="Ohm R."/>
            <person name="Olson A."/>
            <person name="Spatafora J."/>
            <person name="Veneault-Fourrey C."/>
            <person name="Henrissat B."/>
            <person name="Grigoriev I."/>
            <person name="Martin F."/>
            <person name="Perotto S."/>
        </authorList>
    </citation>
    <scope>NUCLEOTIDE SEQUENCE [LARGE SCALE GENOMIC DNA]</scope>
    <source>
        <strain evidence="8 9">F</strain>
    </source>
</reference>
<dbReference type="GO" id="GO:0016020">
    <property type="term" value="C:membrane"/>
    <property type="evidence" value="ECO:0007669"/>
    <property type="project" value="UniProtKB-SubCell"/>
</dbReference>
<evidence type="ECO:0000256" key="7">
    <source>
        <dbReference type="SAM" id="MobiDB-lite"/>
    </source>
</evidence>
<dbReference type="PANTHER" id="PTHR48182:SF2">
    <property type="entry name" value="PROTEIN SERAC1"/>
    <property type="match status" value="1"/>
</dbReference>
<dbReference type="Proteomes" id="UP000235786">
    <property type="component" value="Unassembled WGS sequence"/>
</dbReference>
<evidence type="ECO:0000256" key="2">
    <source>
        <dbReference type="ARBA" id="ARBA00004240"/>
    </source>
</evidence>
<dbReference type="AlphaFoldDB" id="A0A2J6RH91"/>
<gene>
    <name evidence="8" type="ORF">L207DRAFT_567670</name>
</gene>
<keyword evidence="9" id="KW-1185">Reference proteome</keyword>
<accession>A0A2J6RH91</accession>
<evidence type="ECO:0000256" key="3">
    <source>
        <dbReference type="ARBA" id="ARBA00004370"/>
    </source>
</evidence>
<evidence type="ECO:0000313" key="9">
    <source>
        <dbReference type="Proteomes" id="UP000235786"/>
    </source>
</evidence>
<dbReference type="EMBL" id="KZ613948">
    <property type="protein sequence ID" value="PMD37878.1"/>
    <property type="molecule type" value="Genomic_DNA"/>
</dbReference>
<organism evidence="8 9">
    <name type="scientific">Hyaloscypha variabilis (strain UAMH 11265 / GT02V1 / F)</name>
    <name type="common">Meliniomyces variabilis</name>
    <dbReference type="NCBI Taxonomy" id="1149755"/>
    <lineage>
        <taxon>Eukaryota</taxon>
        <taxon>Fungi</taxon>
        <taxon>Dikarya</taxon>
        <taxon>Ascomycota</taxon>
        <taxon>Pezizomycotina</taxon>
        <taxon>Leotiomycetes</taxon>
        <taxon>Helotiales</taxon>
        <taxon>Hyaloscyphaceae</taxon>
        <taxon>Hyaloscypha</taxon>
        <taxon>Hyaloscypha variabilis</taxon>
    </lineage>
</organism>
<dbReference type="PANTHER" id="PTHR48182">
    <property type="entry name" value="PROTEIN SERAC1"/>
    <property type="match status" value="1"/>
</dbReference>
<evidence type="ECO:0000313" key="8">
    <source>
        <dbReference type="EMBL" id="PMD37878.1"/>
    </source>
</evidence>
<evidence type="ECO:0000256" key="6">
    <source>
        <dbReference type="ARBA" id="ARBA00023136"/>
    </source>
</evidence>
<feature type="region of interest" description="Disordered" evidence="7">
    <location>
        <begin position="1"/>
        <end position="20"/>
    </location>
</feature>
<dbReference type="STRING" id="1149755.A0A2J6RH91"/>